<sequence length="135" mass="15469">MSDAKDSAELRAIREQIIGSAEPDPEHNEGASMHDLVIEDMRKRKEFGLTKYGTVLQAHNGRNALRDAYDEVLDLAVYLRQRIEEDEKLRKLSGAAVTADIPPMLRPDDWRQCPKRGPHQRQCIYQEGHLGRHRA</sequence>
<keyword evidence="3" id="KW-1185">Reference proteome</keyword>
<feature type="compositionally biased region" description="Basic and acidic residues" evidence="1">
    <location>
        <begin position="1"/>
        <end position="14"/>
    </location>
</feature>
<dbReference type="EMBL" id="MF919510">
    <property type="protein sequence ID" value="ATN89527.1"/>
    <property type="molecule type" value="Genomic_DNA"/>
</dbReference>
<evidence type="ECO:0000256" key="1">
    <source>
        <dbReference type="SAM" id="MobiDB-lite"/>
    </source>
</evidence>
<proteinExistence type="predicted"/>
<accession>A0A2D1GCQ4</accession>
<protein>
    <submittedName>
        <fullName evidence="2">Uncharacterized protein</fullName>
    </submittedName>
</protein>
<evidence type="ECO:0000313" key="2">
    <source>
        <dbReference type="EMBL" id="ATN89527.1"/>
    </source>
</evidence>
<dbReference type="Proteomes" id="UP000229692">
    <property type="component" value="Segment"/>
</dbReference>
<feature type="region of interest" description="Disordered" evidence="1">
    <location>
        <begin position="1"/>
        <end position="32"/>
    </location>
</feature>
<name>A0A2D1GCQ4_9CAUD</name>
<reference evidence="2 3" key="1">
    <citation type="submission" date="2017-09" db="EMBL/GenBank/DDBJ databases">
        <authorList>
            <person name="Pope W.H."/>
            <person name="Garlena R.A."/>
            <person name="Russell D.A."/>
            <person name="Jacobs-Sera D."/>
            <person name="Hatfull G.F."/>
        </authorList>
    </citation>
    <scope>NUCLEOTIDE SEQUENCE [LARGE SCALE GENOMIC DNA]</scope>
</reference>
<evidence type="ECO:0000313" key="3">
    <source>
        <dbReference type="Proteomes" id="UP000229692"/>
    </source>
</evidence>
<organism evidence="2 3">
    <name type="scientific">Gordonia phage Kabluna</name>
    <dbReference type="NCBI Taxonomy" id="2041511"/>
    <lineage>
        <taxon>Viruses</taxon>
        <taxon>Duplodnaviria</taxon>
        <taxon>Heunggongvirae</taxon>
        <taxon>Uroviricota</taxon>
        <taxon>Caudoviricetes</taxon>
        <taxon>Zierdtviridae</taxon>
        <taxon>Emilbogenvirinae</taxon>
        <taxon>Kablunavirus</taxon>
        <taxon>Kablunavirus kabluna</taxon>
    </lineage>
</organism>
<gene>
    <name evidence="2" type="ORF">SEA_KABLUNA_6</name>
</gene>